<organism evidence="14 15">
    <name type="scientific">Ectothiorhodospira magna</name>
    <dbReference type="NCBI Taxonomy" id="867345"/>
    <lineage>
        <taxon>Bacteria</taxon>
        <taxon>Pseudomonadati</taxon>
        <taxon>Pseudomonadota</taxon>
        <taxon>Gammaproteobacteria</taxon>
        <taxon>Chromatiales</taxon>
        <taxon>Ectothiorhodospiraceae</taxon>
        <taxon>Ectothiorhodospira</taxon>
    </lineage>
</organism>
<evidence type="ECO:0000256" key="10">
    <source>
        <dbReference type="PROSITE-ProRule" id="PRU00284"/>
    </source>
</evidence>
<keyword evidence="4" id="KW-0145">Chemotaxis</keyword>
<dbReference type="PANTHER" id="PTHR32089:SF39">
    <property type="entry name" value="METHYL-ACCEPTING CHEMOTAXIS PROTEIN HLYB"/>
    <property type="match status" value="1"/>
</dbReference>
<dbReference type="GO" id="GO:0007165">
    <property type="term" value="P:signal transduction"/>
    <property type="evidence" value="ECO:0007669"/>
    <property type="project" value="UniProtKB-KW"/>
</dbReference>
<dbReference type="PANTHER" id="PTHR32089">
    <property type="entry name" value="METHYL-ACCEPTING CHEMOTAXIS PROTEIN MCPB"/>
    <property type="match status" value="1"/>
</dbReference>
<dbReference type="GO" id="GO:0005886">
    <property type="term" value="C:plasma membrane"/>
    <property type="evidence" value="ECO:0007669"/>
    <property type="project" value="UniProtKB-SubCell"/>
</dbReference>
<dbReference type="SMART" id="SM00283">
    <property type="entry name" value="MA"/>
    <property type="match status" value="1"/>
</dbReference>
<dbReference type="PRINTS" id="PR00260">
    <property type="entry name" value="CHEMTRNSDUCR"/>
</dbReference>
<dbReference type="EMBL" id="FOFO01000004">
    <property type="protein sequence ID" value="SEP72437.1"/>
    <property type="molecule type" value="Genomic_DNA"/>
</dbReference>
<feature type="region of interest" description="Disordered" evidence="11">
    <location>
        <begin position="386"/>
        <end position="407"/>
    </location>
</feature>
<evidence type="ECO:0000256" key="11">
    <source>
        <dbReference type="SAM" id="MobiDB-lite"/>
    </source>
</evidence>
<feature type="domain" description="Methyl-accepting transducer" evidence="13">
    <location>
        <begin position="184"/>
        <end position="261"/>
    </location>
</feature>
<dbReference type="SUPFAM" id="SSF58104">
    <property type="entry name" value="Methyl-accepting chemotaxis protein (MCP) signaling domain"/>
    <property type="match status" value="1"/>
</dbReference>
<dbReference type="STRING" id="867345.SAMN05421693_10478"/>
<comment type="subcellular location">
    <subcellularLocation>
        <location evidence="1">Cell membrane</location>
        <topology evidence="1">Multi-pass membrane protein</topology>
    </subcellularLocation>
</comment>
<dbReference type="PROSITE" id="PS50111">
    <property type="entry name" value="CHEMOTAXIS_TRANSDUC_2"/>
    <property type="match status" value="1"/>
</dbReference>
<evidence type="ECO:0000256" key="7">
    <source>
        <dbReference type="ARBA" id="ARBA00023136"/>
    </source>
</evidence>
<keyword evidence="5 12" id="KW-0812">Transmembrane</keyword>
<dbReference type="Pfam" id="PF00015">
    <property type="entry name" value="MCPsignal"/>
    <property type="match status" value="1"/>
</dbReference>
<keyword evidence="8 10" id="KW-0807">Transducer</keyword>
<keyword evidence="15" id="KW-1185">Reference proteome</keyword>
<dbReference type="InterPro" id="IPR004089">
    <property type="entry name" value="MCPsignal_dom"/>
</dbReference>
<name>A0A1H9A7I3_9GAMM</name>
<evidence type="ECO:0000256" key="4">
    <source>
        <dbReference type="ARBA" id="ARBA00022500"/>
    </source>
</evidence>
<dbReference type="RefSeq" id="WP_238375823.1">
    <property type="nucleotide sequence ID" value="NZ_FOFO01000004.1"/>
</dbReference>
<feature type="transmembrane region" description="Helical" evidence="12">
    <location>
        <begin position="12"/>
        <end position="33"/>
    </location>
</feature>
<evidence type="ECO:0000256" key="6">
    <source>
        <dbReference type="ARBA" id="ARBA00022989"/>
    </source>
</evidence>
<gene>
    <name evidence="14" type="ORF">SAMN05421693_10478</name>
</gene>
<accession>A0A1H9A7I3</accession>
<dbReference type="AlphaFoldDB" id="A0A1H9A7I3"/>
<evidence type="ECO:0000256" key="1">
    <source>
        <dbReference type="ARBA" id="ARBA00004651"/>
    </source>
</evidence>
<keyword evidence="2" id="KW-1003">Cell membrane</keyword>
<evidence type="ECO:0000256" key="2">
    <source>
        <dbReference type="ARBA" id="ARBA00022475"/>
    </source>
</evidence>
<dbReference type="Proteomes" id="UP000199496">
    <property type="component" value="Unassembled WGS sequence"/>
</dbReference>
<evidence type="ECO:0000256" key="12">
    <source>
        <dbReference type="SAM" id="Phobius"/>
    </source>
</evidence>
<evidence type="ECO:0000259" key="13">
    <source>
        <dbReference type="PROSITE" id="PS50111"/>
    </source>
</evidence>
<proteinExistence type="inferred from homology"/>
<comment type="similarity">
    <text evidence="9">Belongs to the methyl-accepting chemotaxis (MCP) protein family.</text>
</comment>
<evidence type="ECO:0000256" key="5">
    <source>
        <dbReference type="ARBA" id="ARBA00022692"/>
    </source>
</evidence>
<sequence length="407" mass="45627">MPGWSATATRDKLMGHWPAMVVSVLVLMLSLPFSHLLPTWVWVLLVVLVWPLWILRQTDSEHPASRDSGNQQLMPASRDQDRELWSLVVEIDAMMATEIAELRELVTQTGSLVEQAAVDLRASFESLSSASAHQQRLVTGLVGGFSGGKDQKQIIDMNAFMQENARVMNEHVQMLIDMSKHSVEVAHQVDDLSQQMDDIFSLLDSAKHIAGQTNLLALNAAIEAARAGESGRGFAVVAQEVRKLSQDSDKFNEQIRGLVEQANRVFAYTRDIVGRMASQDMNASIDAKGSVDDMMRQVNMLNQTVEDGLNQIADVVGDVGRNVGDAVRLLQFEDIASQVLERAVRRINFMERFVAELRQLPMVEPDHSRRQLEEARGRLERLRQELKDAAHRPVHQKSMDEGDIELF</sequence>
<evidence type="ECO:0000256" key="9">
    <source>
        <dbReference type="ARBA" id="ARBA00029447"/>
    </source>
</evidence>
<evidence type="ECO:0000256" key="8">
    <source>
        <dbReference type="ARBA" id="ARBA00023224"/>
    </source>
</evidence>
<dbReference type="GO" id="GO:0006935">
    <property type="term" value="P:chemotaxis"/>
    <property type="evidence" value="ECO:0007669"/>
    <property type="project" value="UniProtKB-KW"/>
</dbReference>
<evidence type="ECO:0000256" key="3">
    <source>
        <dbReference type="ARBA" id="ARBA00022481"/>
    </source>
</evidence>
<evidence type="ECO:0000313" key="14">
    <source>
        <dbReference type="EMBL" id="SEP72437.1"/>
    </source>
</evidence>
<dbReference type="Gene3D" id="1.10.287.950">
    <property type="entry name" value="Methyl-accepting chemotaxis protein"/>
    <property type="match status" value="1"/>
</dbReference>
<reference evidence="14 15" key="1">
    <citation type="submission" date="2016-10" db="EMBL/GenBank/DDBJ databases">
        <authorList>
            <person name="de Groot N.N."/>
        </authorList>
    </citation>
    <scope>NUCLEOTIDE SEQUENCE [LARGE SCALE GENOMIC DNA]</scope>
    <source>
        <strain evidence="14 15">B7-7</strain>
    </source>
</reference>
<dbReference type="InterPro" id="IPR004090">
    <property type="entry name" value="Chemotax_Me-accpt_rcpt"/>
</dbReference>
<keyword evidence="6 12" id="KW-1133">Transmembrane helix</keyword>
<dbReference type="GO" id="GO:0004888">
    <property type="term" value="F:transmembrane signaling receptor activity"/>
    <property type="evidence" value="ECO:0007669"/>
    <property type="project" value="InterPro"/>
</dbReference>
<keyword evidence="7 12" id="KW-0472">Membrane</keyword>
<protein>
    <submittedName>
        <fullName evidence="14">Methyl-accepting chemotaxis protein</fullName>
    </submittedName>
</protein>
<keyword evidence="3" id="KW-0488">Methylation</keyword>
<evidence type="ECO:0000313" key="15">
    <source>
        <dbReference type="Proteomes" id="UP000199496"/>
    </source>
</evidence>